<evidence type="ECO:0000313" key="13">
    <source>
        <dbReference type="Proteomes" id="UP000663828"/>
    </source>
</evidence>
<dbReference type="SMART" id="SM00181">
    <property type="entry name" value="EGF"/>
    <property type="match status" value="3"/>
</dbReference>
<keyword evidence="5 8" id="KW-0472">Membrane</keyword>
<dbReference type="SUPFAM" id="SSF81321">
    <property type="entry name" value="Family A G protein-coupled receptor-like"/>
    <property type="match status" value="1"/>
</dbReference>
<evidence type="ECO:0000259" key="9">
    <source>
        <dbReference type="PROSITE" id="PS50026"/>
    </source>
</evidence>
<name>A0A815X8J2_ADIRI</name>
<evidence type="ECO:0000256" key="6">
    <source>
        <dbReference type="ARBA" id="ARBA00023157"/>
    </source>
</evidence>
<dbReference type="InterPro" id="IPR002172">
    <property type="entry name" value="LDrepeatLR_classA_rpt"/>
</dbReference>
<dbReference type="InterPro" id="IPR000742">
    <property type="entry name" value="EGF"/>
</dbReference>
<evidence type="ECO:0000256" key="4">
    <source>
        <dbReference type="ARBA" id="ARBA00022989"/>
    </source>
</evidence>
<dbReference type="SUPFAM" id="SSF57196">
    <property type="entry name" value="EGF/Laminin"/>
    <property type="match status" value="1"/>
</dbReference>
<dbReference type="OrthoDB" id="10040561at2759"/>
<comment type="subcellular location">
    <subcellularLocation>
        <location evidence="1">Membrane</location>
        <topology evidence="1">Single-pass membrane protein</topology>
    </subcellularLocation>
</comment>
<evidence type="ECO:0000256" key="2">
    <source>
        <dbReference type="ARBA" id="ARBA00022692"/>
    </source>
</evidence>
<dbReference type="Pfam" id="PF00008">
    <property type="entry name" value="EGF"/>
    <property type="match status" value="1"/>
</dbReference>
<evidence type="ECO:0000256" key="8">
    <source>
        <dbReference type="SAM" id="Phobius"/>
    </source>
</evidence>
<dbReference type="PROSITE" id="PS50068">
    <property type="entry name" value="LDLRA_2"/>
    <property type="match status" value="1"/>
</dbReference>
<evidence type="ECO:0000256" key="1">
    <source>
        <dbReference type="ARBA" id="ARBA00004167"/>
    </source>
</evidence>
<protein>
    <submittedName>
        <fullName evidence="12">Uncharacterized protein</fullName>
    </submittedName>
</protein>
<evidence type="ECO:0000256" key="5">
    <source>
        <dbReference type="ARBA" id="ARBA00023136"/>
    </source>
</evidence>
<gene>
    <name evidence="11" type="ORF">EDS130_LOCUS44922</name>
    <name evidence="12" type="ORF">XAT740_LOCUS43138</name>
</gene>
<feature type="transmembrane region" description="Helical" evidence="8">
    <location>
        <begin position="1169"/>
        <end position="1190"/>
    </location>
</feature>
<feature type="disulfide bond" evidence="7">
    <location>
        <begin position="601"/>
        <end position="610"/>
    </location>
</feature>
<feature type="transmembrane region" description="Helical" evidence="8">
    <location>
        <begin position="998"/>
        <end position="1016"/>
    </location>
</feature>
<dbReference type="Proteomes" id="UP000663828">
    <property type="component" value="Unassembled WGS sequence"/>
</dbReference>
<keyword evidence="7" id="KW-0245">EGF-like domain</keyword>
<dbReference type="GO" id="GO:0016192">
    <property type="term" value="P:vesicle-mediated transport"/>
    <property type="evidence" value="ECO:0007669"/>
    <property type="project" value="UniProtKB-ARBA"/>
</dbReference>
<accession>A0A815X8J2</accession>
<dbReference type="EMBL" id="CAJNOJ010000956">
    <property type="protein sequence ID" value="CAF1535660.1"/>
    <property type="molecule type" value="Genomic_DNA"/>
</dbReference>
<evidence type="ECO:0000313" key="12">
    <source>
        <dbReference type="EMBL" id="CAF1554337.1"/>
    </source>
</evidence>
<dbReference type="Pfam" id="PF00001">
    <property type="entry name" value="7tm_1"/>
    <property type="match status" value="1"/>
</dbReference>
<dbReference type="Proteomes" id="UP000663852">
    <property type="component" value="Unassembled WGS sequence"/>
</dbReference>
<keyword evidence="6 7" id="KW-1015">Disulfide bond</keyword>
<comment type="caution">
    <text evidence="7">Lacks conserved residue(s) required for the propagation of feature annotation.</text>
</comment>
<evidence type="ECO:0000256" key="3">
    <source>
        <dbReference type="ARBA" id="ARBA00022737"/>
    </source>
</evidence>
<feature type="disulfide bond" evidence="7">
    <location>
        <begin position="679"/>
        <end position="688"/>
    </location>
</feature>
<proteinExistence type="predicted"/>
<feature type="transmembrane region" description="Helical" evidence="8">
    <location>
        <begin position="917"/>
        <end position="940"/>
    </location>
</feature>
<comment type="caution">
    <text evidence="12">The sequence shown here is derived from an EMBL/GenBank/DDBJ whole genome shotgun (WGS) entry which is preliminary data.</text>
</comment>
<feature type="transmembrane region" description="Helical" evidence="8">
    <location>
        <begin position="1089"/>
        <end position="1111"/>
    </location>
</feature>
<dbReference type="AlphaFoldDB" id="A0A815X8J2"/>
<dbReference type="InterPro" id="IPR036055">
    <property type="entry name" value="LDL_receptor-like_sf"/>
</dbReference>
<dbReference type="Gene3D" id="1.20.1070.10">
    <property type="entry name" value="Rhodopsin 7-helix transmembrane proteins"/>
    <property type="match status" value="1"/>
</dbReference>
<dbReference type="PRINTS" id="PR00261">
    <property type="entry name" value="LDLRECEPTOR"/>
</dbReference>
<dbReference type="GO" id="GO:0004930">
    <property type="term" value="F:G protein-coupled receptor activity"/>
    <property type="evidence" value="ECO:0007669"/>
    <property type="project" value="InterPro"/>
</dbReference>
<evidence type="ECO:0000313" key="11">
    <source>
        <dbReference type="EMBL" id="CAF1535660.1"/>
    </source>
</evidence>
<keyword evidence="2 8" id="KW-0812">Transmembrane</keyword>
<evidence type="ECO:0000259" key="10">
    <source>
        <dbReference type="PROSITE" id="PS50262"/>
    </source>
</evidence>
<dbReference type="PROSITE" id="PS50262">
    <property type="entry name" value="G_PROTEIN_RECEP_F1_2"/>
    <property type="match status" value="1"/>
</dbReference>
<dbReference type="InterPro" id="IPR017452">
    <property type="entry name" value="GPCR_Rhodpsn_7TM"/>
</dbReference>
<organism evidence="12 13">
    <name type="scientific">Adineta ricciae</name>
    <name type="common">Rotifer</name>
    <dbReference type="NCBI Taxonomy" id="249248"/>
    <lineage>
        <taxon>Eukaryota</taxon>
        <taxon>Metazoa</taxon>
        <taxon>Spiralia</taxon>
        <taxon>Gnathifera</taxon>
        <taxon>Rotifera</taxon>
        <taxon>Eurotatoria</taxon>
        <taxon>Bdelloidea</taxon>
        <taxon>Adinetida</taxon>
        <taxon>Adinetidae</taxon>
        <taxon>Adineta</taxon>
    </lineage>
</organism>
<dbReference type="Gene3D" id="2.10.25.10">
    <property type="entry name" value="Laminin"/>
    <property type="match status" value="2"/>
</dbReference>
<keyword evidence="3" id="KW-0677">Repeat</keyword>
<reference evidence="12" key="1">
    <citation type="submission" date="2021-02" db="EMBL/GenBank/DDBJ databases">
        <authorList>
            <person name="Nowell W R."/>
        </authorList>
    </citation>
    <scope>NUCLEOTIDE SEQUENCE</scope>
</reference>
<feature type="domain" description="EGF-like" evidence="9">
    <location>
        <begin position="648"/>
        <end position="689"/>
    </location>
</feature>
<dbReference type="PROSITE" id="PS00022">
    <property type="entry name" value="EGF_1"/>
    <property type="match status" value="4"/>
</dbReference>
<feature type="transmembrane region" description="Helical" evidence="8">
    <location>
        <begin position="1138"/>
        <end position="1157"/>
    </location>
</feature>
<feature type="disulfide bond" evidence="7">
    <location>
        <begin position="582"/>
        <end position="599"/>
    </location>
</feature>
<feature type="domain" description="G-protein coupled receptors family 1 profile" evidence="10">
    <location>
        <begin position="931"/>
        <end position="1188"/>
    </location>
</feature>
<feature type="transmembrane region" description="Helical" evidence="8">
    <location>
        <begin position="1036"/>
        <end position="1054"/>
    </location>
</feature>
<evidence type="ECO:0000256" key="7">
    <source>
        <dbReference type="PROSITE-ProRule" id="PRU00076"/>
    </source>
</evidence>
<feature type="domain" description="EGF-like" evidence="9">
    <location>
        <begin position="574"/>
        <end position="611"/>
    </location>
</feature>
<dbReference type="SMART" id="SM00192">
    <property type="entry name" value="LDLa"/>
    <property type="match status" value="3"/>
</dbReference>
<dbReference type="InterPro" id="IPR050685">
    <property type="entry name" value="LDLR"/>
</dbReference>
<feature type="transmembrane region" description="Helical" evidence="8">
    <location>
        <begin position="952"/>
        <end position="978"/>
    </location>
</feature>
<dbReference type="SUPFAM" id="SSF57424">
    <property type="entry name" value="LDL receptor-like module"/>
    <property type="match status" value="1"/>
</dbReference>
<dbReference type="PANTHER" id="PTHR24270:SF60">
    <property type="entry name" value="CUB AND LDLA DOMAIN, ISOFORM A-RELATED"/>
    <property type="match status" value="1"/>
</dbReference>
<feature type="disulfide bond" evidence="7">
    <location>
        <begin position="578"/>
        <end position="588"/>
    </location>
</feature>
<keyword evidence="13" id="KW-1185">Reference proteome</keyword>
<dbReference type="PROSITE" id="PS50026">
    <property type="entry name" value="EGF_3"/>
    <property type="match status" value="2"/>
</dbReference>
<sequence>MLDQNRVLCPEQVCGVQDSFCSVSLEAACNESIYILFPMLPFLHEYAEFGFWTSTINNLRPFDIIPLPDFICYNEERCLFLEKDFTLENKSCSYLEQYDLLDINDLIELVHTCLSIDKSGNSTDCFHPSLFHCPNTSKCISKHRILDGVSDCMNDADEVEIDSCEFNDKYRFHCWSEDKCLAPVLIRNFLTDCRRNEDEIFDTSRKFSFQNLCNGITQLSSIIIEDKEETDETNCEHWPCNNQYTQCNGAWECSSGLDEVNCDATSPCYPNHHLCVSPIDLEIKCLPVNQAGDGKIDCLGSTDERAFCRRYRSKDPQSRYRCWNESRCASVGCFGLINCQYEWKHFDAEICWQDPQIMKILKSPALDEYMGTNRLGQSVYFILSNMSRFGSNIWYKNFSYNNVDTFIDHNDSSSKKNSRNITYYEAWICNRGILIFLGQEKIQRCLCPPSYYGNRCQYQSQRVSLTLQFSKECAPSCRGIYTIIITLIDNNYIIHSYDQFTYMSTSNCDIKHNIYLLFQNRSKNLEKNYTIHIDAYNKIDLLHYVSWILPIKFLFLPVNRISAHLTLPSHRTTHTDTCPLICNNHGRCSTYFNRKENFCLCDSGWSGLNCSIQLNTCDCSSNSKCLGEVNNRSICLCSYLKFGPRCLLSSICQNNPCKNNGQCIADNKQISRDAFICVCTNGYSGSTCEIEDTRIDISFHGVDIPSFLLIHFITVQTNNHPLITTISKKIRFDEYSTTLSISIPFNLIFIQLQNNYYLTFLQNNNSLSLQRISLEMKSFQECPSIHQLFDKQILLFHILRRAKFYYRICRENPHLSCFYDPEAFICLCNNDNFSNCFSFDFNKTSVCKGRTTCENDGQCLQDRATCPQSTMCICSECFYGGKCQFTTKGFSLSLNIILGYHIHSHLSIIQQPLPVKISITITTLMFVIGLLNGFFSIITFYSQRLRQTGCGLYLLVSSIISVFCSIIFELKFWFLILLQMSLFTNRTFIHFDCILMEFILQSLITMINWLNACVAVERVFILLKGPYFNKKKSKKIAKWVIIGIMICSCLSFLHDAIHRELIDDEEESRIWCIVRYSSKIKTFDSFMNIFHFILPFSINIISTVIIIITIARNRSAKQNKLSYIEHLRTQIAEHKHHIISPFILVLLTIPRLIISFFSGCMKSIRNPWLFLFGYFISFIPPLLTFVIFVWPSETYKKEIKTILQRQRNRLSSP</sequence>
<dbReference type="InterPro" id="IPR000276">
    <property type="entry name" value="GPCR_Rhodpsn"/>
</dbReference>
<dbReference type="EMBL" id="CAJNOR010005266">
    <property type="protein sequence ID" value="CAF1554337.1"/>
    <property type="molecule type" value="Genomic_DNA"/>
</dbReference>
<keyword evidence="4 8" id="KW-1133">Transmembrane helix</keyword>
<dbReference type="CDD" id="cd00054">
    <property type="entry name" value="EGF_CA"/>
    <property type="match status" value="1"/>
</dbReference>
<dbReference type="PROSITE" id="PS01186">
    <property type="entry name" value="EGF_2"/>
    <property type="match status" value="2"/>
</dbReference>
<dbReference type="PANTHER" id="PTHR24270">
    <property type="entry name" value="LOW-DENSITY LIPOPROTEIN RECEPTOR-RELATED"/>
    <property type="match status" value="1"/>
</dbReference>
<dbReference type="GO" id="GO:0005886">
    <property type="term" value="C:plasma membrane"/>
    <property type="evidence" value="ECO:0007669"/>
    <property type="project" value="TreeGrafter"/>
</dbReference>
<dbReference type="Gene3D" id="4.10.400.10">
    <property type="entry name" value="Low-density Lipoprotein Receptor"/>
    <property type="match status" value="1"/>
</dbReference>